<feature type="transmembrane region" description="Helical" evidence="1">
    <location>
        <begin position="177"/>
        <end position="196"/>
    </location>
</feature>
<accession>A0A5B0DWX3</accession>
<keyword evidence="3" id="KW-1185">Reference proteome</keyword>
<gene>
    <name evidence="2" type="ORF">FPY71_07480</name>
</gene>
<evidence type="ECO:0000313" key="2">
    <source>
        <dbReference type="EMBL" id="KAA0970355.1"/>
    </source>
</evidence>
<dbReference type="RefSeq" id="WP_149299254.1">
    <property type="nucleotide sequence ID" value="NZ_VTWH01000002.1"/>
</dbReference>
<evidence type="ECO:0000313" key="3">
    <source>
        <dbReference type="Proteomes" id="UP000324738"/>
    </source>
</evidence>
<dbReference type="InterPro" id="IPR012666">
    <property type="entry name" value="CbtA_put"/>
</dbReference>
<feature type="transmembrane region" description="Helical" evidence="1">
    <location>
        <begin position="71"/>
        <end position="95"/>
    </location>
</feature>
<proteinExistence type="predicted"/>
<comment type="caution">
    <text evidence="2">The sequence shown here is derived from an EMBL/GenBank/DDBJ whole genome shotgun (WGS) entry which is preliminary data.</text>
</comment>
<dbReference type="Proteomes" id="UP000324738">
    <property type="component" value="Unassembled WGS sequence"/>
</dbReference>
<keyword evidence="1" id="KW-0812">Transmembrane</keyword>
<feature type="transmembrane region" description="Helical" evidence="1">
    <location>
        <begin position="107"/>
        <end position="125"/>
    </location>
</feature>
<protein>
    <submittedName>
        <fullName evidence="2">CbtA family protein</fullName>
    </submittedName>
</protein>
<reference evidence="2 3" key="1">
    <citation type="submission" date="2019-08" db="EMBL/GenBank/DDBJ databases">
        <title>Aureimonas fodiniaquatilis sp. nov., isolated from a coal mine wastewater.</title>
        <authorList>
            <person name="Kim W."/>
        </authorList>
    </citation>
    <scope>NUCLEOTIDE SEQUENCE [LARGE SCALE GENOMIC DNA]</scope>
    <source>
        <strain evidence="2 3">CAU 1482</strain>
    </source>
</reference>
<keyword evidence="1" id="KW-1133">Transmembrane helix</keyword>
<evidence type="ECO:0000256" key="1">
    <source>
        <dbReference type="SAM" id="Phobius"/>
    </source>
</evidence>
<dbReference type="OrthoDB" id="6851830at2"/>
<dbReference type="AlphaFoldDB" id="A0A5B0DWX3"/>
<dbReference type="Pfam" id="PF09490">
    <property type="entry name" value="CbtA"/>
    <property type="match status" value="1"/>
</dbReference>
<dbReference type="EMBL" id="VTWH01000002">
    <property type="protein sequence ID" value="KAA0970355.1"/>
    <property type="molecule type" value="Genomic_DNA"/>
</dbReference>
<feature type="transmembrane region" description="Helical" evidence="1">
    <location>
        <begin position="216"/>
        <end position="237"/>
    </location>
</feature>
<sequence>MTVNLLVRGMLAGLFAGLIAFGFAHTFGEPQIERAIAFEELMAAEQPMGDEAGVVEAEEPAPVSRETQAGIGLFTAIALYAVAMGGIFSIVFTGLYGRVGNISPRALSLMLGLAAFIALVLVPDLKYPPNPPAVGDPETIGPRTGLFFITMIVSIIAMYLAVVLWQRLLPALGRWNAAIAALVAYILVLAVVLGLLPTINEVPENFPALSLYQFRLATVGMQLTIWTTIALAFGYLAEKTLVSSGHYRGGARVPA</sequence>
<keyword evidence="1" id="KW-0472">Membrane</keyword>
<organism evidence="2 3">
    <name type="scientific">Aureimonas fodinaquatilis</name>
    <dbReference type="NCBI Taxonomy" id="2565783"/>
    <lineage>
        <taxon>Bacteria</taxon>
        <taxon>Pseudomonadati</taxon>
        <taxon>Pseudomonadota</taxon>
        <taxon>Alphaproteobacteria</taxon>
        <taxon>Hyphomicrobiales</taxon>
        <taxon>Aurantimonadaceae</taxon>
        <taxon>Aureimonas</taxon>
    </lineage>
</organism>
<name>A0A5B0DWX3_9HYPH</name>
<feature type="transmembrane region" description="Helical" evidence="1">
    <location>
        <begin position="145"/>
        <end position="165"/>
    </location>
</feature>